<name>A0ABQ4XZ61_9ASTR</name>
<accession>A0ABQ4XZ61</accession>
<comment type="caution">
    <text evidence="1">The sequence shown here is derived from an EMBL/GenBank/DDBJ whole genome shotgun (WGS) entry which is preliminary data.</text>
</comment>
<dbReference type="Proteomes" id="UP001151760">
    <property type="component" value="Unassembled WGS sequence"/>
</dbReference>
<evidence type="ECO:0000313" key="2">
    <source>
        <dbReference type="Proteomes" id="UP001151760"/>
    </source>
</evidence>
<reference evidence="1" key="2">
    <citation type="submission" date="2022-01" db="EMBL/GenBank/DDBJ databases">
        <authorList>
            <person name="Yamashiro T."/>
            <person name="Shiraishi A."/>
            <person name="Satake H."/>
            <person name="Nakayama K."/>
        </authorList>
    </citation>
    <scope>NUCLEOTIDE SEQUENCE</scope>
</reference>
<dbReference type="EMBL" id="BQNB010009906">
    <property type="protein sequence ID" value="GJS70053.1"/>
    <property type="molecule type" value="Genomic_DNA"/>
</dbReference>
<reference evidence="1" key="1">
    <citation type="journal article" date="2022" name="Int. J. Mol. Sci.">
        <title>Draft Genome of Tanacetum Coccineum: Genomic Comparison of Closely Related Tanacetum-Family Plants.</title>
        <authorList>
            <person name="Yamashiro T."/>
            <person name="Shiraishi A."/>
            <person name="Nakayama K."/>
            <person name="Satake H."/>
        </authorList>
    </citation>
    <scope>NUCLEOTIDE SEQUENCE</scope>
</reference>
<proteinExistence type="predicted"/>
<gene>
    <name evidence="1" type="ORF">Tco_0702894</name>
</gene>
<evidence type="ECO:0000313" key="1">
    <source>
        <dbReference type="EMBL" id="GJS70053.1"/>
    </source>
</evidence>
<organism evidence="1 2">
    <name type="scientific">Tanacetum coccineum</name>
    <dbReference type="NCBI Taxonomy" id="301880"/>
    <lineage>
        <taxon>Eukaryota</taxon>
        <taxon>Viridiplantae</taxon>
        <taxon>Streptophyta</taxon>
        <taxon>Embryophyta</taxon>
        <taxon>Tracheophyta</taxon>
        <taxon>Spermatophyta</taxon>
        <taxon>Magnoliopsida</taxon>
        <taxon>eudicotyledons</taxon>
        <taxon>Gunneridae</taxon>
        <taxon>Pentapetalae</taxon>
        <taxon>asterids</taxon>
        <taxon>campanulids</taxon>
        <taxon>Asterales</taxon>
        <taxon>Asteraceae</taxon>
        <taxon>Asteroideae</taxon>
        <taxon>Anthemideae</taxon>
        <taxon>Anthemidinae</taxon>
        <taxon>Tanacetum</taxon>
    </lineage>
</organism>
<keyword evidence="2" id="KW-1185">Reference proteome</keyword>
<sequence length="198" mass="21815">MGMEATFARGITKERANARLVFTGCVLRIQVKFATALVRCCFDMVDSQMSVKNLGKGNECSAYIDVSRVNLICTSLLPLKHGKADKTAPPGRQSDNKRKAVIHQNNMVTQQQPFKVGRSRQKLQHGDLQEYGTTNVANTSEGQWGQPHGKMLFRVGVQAITRADLFQVKTKALSKWGIALRVGYAVGIAEKKGMHGKP</sequence>
<protein>
    <submittedName>
        <fullName evidence="1">Uncharacterized protein</fullName>
    </submittedName>
</protein>